<dbReference type="GO" id="GO:0006524">
    <property type="term" value="P:alanine catabolic process"/>
    <property type="evidence" value="ECO:0007669"/>
    <property type="project" value="TreeGrafter"/>
</dbReference>
<reference evidence="2" key="2">
    <citation type="submission" date="2013-10" db="EMBL/GenBank/DDBJ databases">
        <authorList>
            <person name="Aslett M."/>
        </authorList>
    </citation>
    <scope>NUCLEOTIDE SEQUENCE [LARGE SCALE GENOMIC DNA]</scope>
    <source>
        <strain evidence="2">Weybridge</strain>
    </source>
</reference>
<dbReference type="SUPFAM" id="SSF52283">
    <property type="entry name" value="Formate/glycerate dehydrogenase catalytic domain-like"/>
    <property type="match status" value="1"/>
</dbReference>
<accession>U6M6M3</accession>
<dbReference type="Pfam" id="PF05222">
    <property type="entry name" value="AlaDh_PNT_N"/>
    <property type="match status" value="1"/>
</dbReference>
<evidence type="ECO:0000259" key="1">
    <source>
        <dbReference type="SMART" id="SM01003"/>
    </source>
</evidence>
<sequence>MIVGCPKEIKPQEGRVGLLPADVAELVRFKHTVLIQKNAGLAAGATDEQYRAVGAQIIEHAEEIFARSDLIVKVKEPLPSEFVHIRSGQVVFTYFHFASSRQLTEAMLQCEAVCIAYEGVEDSAGRLPLLEPMSEVAGHMAVQEGMHFLSAHSG</sequence>
<feature type="non-terminal residue" evidence="2">
    <location>
        <position position="154"/>
    </location>
</feature>
<dbReference type="PANTHER" id="PTHR42795:SF1">
    <property type="entry name" value="ALANINE DEHYDROGENASE"/>
    <property type="match status" value="1"/>
</dbReference>
<feature type="domain" description="Alanine dehydrogenase/pyridine nucleotide transhydrogenase N-terminal" evidence="1">
    <location>
        <begin position="4"/>
        <end position="137"/>
    </location>
</feature>
<keyword evidence="3" id="KW-1185">Reference proteome</keyword>
<dbReference type="PANTHER" id="PTHR42795">
    <property type="entry name" value="ALANINE DEHYDROGENASE"/>
    <property type="match status" value="1"/>
</dbReference>
<name>U6M6M3_EIMMA</name>
<gene>
    <name evidence="2" type="ORF">EMWEY_00047440</name>
</gene>
<organism evidence="2 3">
    <name type="scientific">Eimeria maxima</name>
    <name type="common">Coccidian parasite</name>
    <dbReference type="NCBI Taxonomy" id="5804"/>
    <lineage>
        <taxon>Eukaryota</taxon>
        <taxon>Sar</taxon>
        <taxon>Alveolata</taxon>
        <taxon>Apicomplexa</taxon>
        <taxon>Conoidasida</taxon>
        <taxon>Coccidia</taxon>
        <taxon>Eucoccidiorida</taxon>
        <taxon>Eimeriorina</taxon>
        <taxon>Eimeriidae</taxon>
        <taxon>Eimeria</taxon>
    </lineage>
</organism>
<dbReference type="GO" id="GO:0000286">
    <property type="term" value="F:alanine dehydrogenase activity"/>
    <property type="evidence" value="ECO:0007669"/>
    <property type="project" value="TreeGrafter"/>
</dbReference>
<protein>
    <submittedName>
        <fullName evidence="2">Alanine dehydrogenase, putative</fullName>
    </submittedName>
</protein>
<evidence type="ECO:0000313" key="2">
    <source>
        <dbReference type="EMBL" id="CDJ58089.1"/>
    </source>
</evidence>
<dbReference type="GeneID" id="25338730"/>
<dbReference type="EMBL" id="HG719471">
    <property type="protein sequence ID" value="CDJ58089.1"/>
    <property type="molecule type" value="Genomic_DNA"/>
</dbReference>
<dbReference type="SMART" id="SM01003">
    <property type="entry name" value="AlaDh_PNT_N"/>
    <property type="match status" value="1"/>
</dbReference>
<reference evidence="2" key="1">
    <citation type="submission" date="2013-10" db="EMBL/GenBank/DDBJ databases">
        <title>Genomic analysis of the causative agents of coccidiosis in chickens.</title>
        <authorList>
            <person name="Reid A.J."/>
            <person name="Blake D."/>
            <person name="Billington K."/>
            <person name="Browne H."/>
            <person name="Dunn M."/>
            <person name="Hung S."/>
            <person name="Kawahara F."/>
            <person name="Miranda-Saavedra D."/>
            <person name="Mourier T."/>
            <person name="Nagra H."/>
            <person name="Otto T.D."/>
            <person name="Rawlings N."/>
            <person name="Sanchez A."/>
            <person name="Sanders M."/>
            <person name="Subramaniam C."/>
            <person name="Tay Y."/>
            <person name="Dear P."/>
            <person name="Doerig C."/>
            <person name="Gruber A."/>
            <person name="Parkinson J."/>
            <person name="Shirley M."/>
            <person name="Wan K.L."/>
            <person name="Berriman M."/>
            <person name="Tomley F."/>
            <person name="Pain A."/>
        </authorList>
    </citation>
    <scope>NUCLEOTIDE SEQUENCE [LARGE SCALE GENOMIC DNA]</scope>
    <source>
        <strain evidence="2">Weybridge</strain>
    </source>
</reference>
<dbReference type="AlphaFoldDB" id="U6M6M3"/>
<dbReference type="GO" id="GO:0005886">
    <property type="term" value="C:plasma membrane"/>
    <property type="evidence" value="ECO:0007669"/>
    <property type="project" value="TreeGrafter"/>
</dbReference>
<dbReference type="OrthoDB" id="37244at2759"/>
<dbReference type="VEuPathDB" id="ToxoDB:EMWEY_00047440"/>
<dbReference type="RefSeq" id="XP_013334737.1">
    <property type="nucleotide sequence ID" value="XM_013479283.1"/>
</dbReference>
<dbReference type="Gene3D" id="3.40.50.720">
    <property type="entry name" value="NAD(P)-binding Rossmann-like Domain"/>
    <property type="match status" value="1"/>
</dbReference>
<dbReference type="Proteomes" id="UP000030763">
    <property type="component" value="Unassembled WGS sequence"/>
</dbReference>
<dbReference type="OMA" id="AGHMAVQ"/>
<proteinExistence type="predicted"/>
<dbReference type="InterPro" id="IPR007886">
    <property type="entry name" value="AlaDH/PNT_N"/>
</dbReference>
<evidence type="ECO:0000313" key="3">
    <source>
        <dbReference type="Proteomes" id="UP000030763"/>
    </source>
</evidence>